<dbReference type="InterPro" id="IPR018060">
    <property type="entry name" value="HTH_AraC"/>
</dbReference>
<dbReference type="InterPro" id="IPR009057">
    <property type="entry name" value="Homeodomain-like_sf"/>
</dbReference>
<name>A0A4R2GYX9_9HYPH</name>
<dbReference type="SUPFAM" id="SSF46689">
    <property type="entry name" value="Homeodomain-like"/>
    <property type="match status" value="1"/>
</dbReference>
<dbReference type="PROSITE" id="PS00041">
    <property type="entry name" value="HTH_ARAC_FAMILY_1"/>
    <property type="match status" value="1"/>
</dbReference>
<keyword evidence="1" id="KW-0805">Transcription regulation</keyword>
<keyword evidence="3" id="KW-0804">Transcription</keyword>
<reference evidence="5 6" key="1">
    <citation type="submission" date="2019-03" db="EMBL/GenBank/DDBJ databases">
        <title>Genomic Encyclopedia of Type Strains, Phase IV (KMG-IV): sequencing the most valuable type-strain genomes for metagenomic binning, comparative biology and taxonomic classification.</title>
        <authorList>
            <person name="Goeker M."/>
        </authorList>
    </citation>
    <scope>NUCLEOTIDE SEQUENCE [LARGE SCALE GENOMIC DNA]</scope>
    <source>
        <strain evidence="5 6">DSM 22958</strain>
    </source>
</reference>
<dbReference type="PROSITE" id="PS01124">
    <property type="entry name" value="HTH_ARAC_FAMILY_2"/>
    <property type="match status" value="1"/>
</dbReference>
<dbReference type="PANTHER" id="PTHR43280:SF31">
    <property type="entry name" value="TRANSCRIPTIONAL REGULATORY PROTEIN"/>
    <property type="match status" value="1"/>
</dbReference>
<dbReference type="PRINTS" id="PR00032">
    <property type="entry name" value="HTHARAC"/>
</dbReference>
<protein>
    <submittedName>
        <fullName evidence="5">AraC-like DNA-binding protein</fullName>
    </submittedName>
</protein>
<gene>
    <name evidence="5" type="ORF">EV666_10238</name>
</gene>
<dbReference type="Pfam" id="PF12833">
    <property type="entry name" value="HTH_18"/>
    <property type="match status" value="1"/>
</dbReference>
<evidence type="ECO:0000256" key="2">
    <source>
        <dbReference type="ARBA" id="ARBA00023125"/>
    </source>
</evidence>
<evidence type="ECO:0000313" key="6">
    <source>
        <dbReference type="Proteomes" id="UP000294881"/>
    </source>
</evidence>
<comment type="caution">
    <text evidence="5">The sequence shown here is derived from an EMBL/GenBank/DDBJ whole genome shotgun (WGS) entry which is preliminary data.</text>
</comment>
<organism evidence="5 6">
    <name type="scientific">Camelimonas lactis</name>
    <dbReference type="NCBI Taxonomy" id="659006"/>
    <lineage>
        <taxon>Bacteria</taxon>
        <taxon>Pseudomonadati</taxon>
        <taxon>Pseudomonadota</taxon>
        <taxon>Alphaproteobacteria</taxon>
        <taxon>Hyphomicrobiales</taxon>
        <taxon>Chelatococcaceae</taxon>
        <taxon>Camelimonas</taxon>
    </lineage>
</organism>
<dbReference type="GO" id="GO:0043565">
    <property type="term" value="F:sequence-specific DNA binding"/>
    <property type="evidence" value="ECO:0007669"/>
    <property type="project" value="InterPro"/>
</dbReference>
<evidence type="ECO:0000256" key="1">
    <source>
        <dbReference type="ARBA" id="ARBA00023015"/>
    </source>
</evidence>
<dbReference type="AlphaFoldDB" id="A0A4R2GYX9"/>
<evidence type="ECO:0000313" key="5">
    <source>
        <dbReference type="EMBL" id="TCO15062.1"/>
    </source>
</evidence>
<dbReference type="InterPro" id="IPR020449">
    <property type="entry name" value="Tscrpt_reg_AraC-type_HTH"/>
</dbReference>
<dbReference type="Gene3D" id="1.10.10.60">
    <property type="entry name" value="Homeodomain-like"/>
    <property type="match status" value="1"/>
</dbReference>
<dbReference type="EMBL" id="SLWL01000002">
    <property type="protein sequence ID" value="TCO15062.1"/>
    <property type="molecule type" value="Genomic_DNA"/>
</dbReference>
<evidence type="ECO:0000256" key="3">
    <source>
        <dbReference type="ARBA" id="ARBA00023163"/>
    </source>
</evidence>
<feature type="domain" description="HTH araC/xylS-type" evidence="4">
    <location>
        <begin position="207"/>
        <end position="308"/>
    </location>
</feature>
<evidence type="ECO:0000259" key="4">
    <source>
        <dbReference type="PROSITE" id="PS01124"/>
    </source>
</evidence>
<keyword evidence="2 5" id="KW-0238">DNA-binding</keyword>
<proteinExistence type="predicted"/>
<dbReference type="SMART" id="SM00342">
    <property type="entry name" value="HTH_ARAC"/>
    <property type="match status" value="1"/>
</dbReference>
<keyword evidence="6" id="KW-1185">Reference proteome</keyword>
<dbReference type="InterPro" id="IPR018062">
    <property type="entry name" value="HTH_AraC-typ_CS"/>
</dbReference>
<dbReference type="PANTHER" id="PTHR43280">
    <property type="entry name" value="ARAC-FAMILY TRANSCRIPTIONAL REGULATOR"/>
    <property type="match status" value="1"/>
</dbReference>
<dbReference type="Proteomes" id="UP000294881">
    <property type="component" value="Unassembled WGS sequence"/>
</dbReference>
<dbReference type="GO" id="GO:0003700">
    <property type="term" value="F:DNA-binding transcription factor activity"/>
    <property type="evidence" value="ECO:0007669"/>
    <property type="project" value="InterPro"/>
</dbReference>
<dbReference type="RefSeq" id="WP_165909880.1">
    <property type="nucleotide sequence ID" value="NZ_JBHUNN010000002.1"/>
</dbReference>
<sequence>MPVWYVAKDTPQDIDLRIAGKAARHCEIDAAHPAPLHARAVLRLEPDIGLQSLFAPWTGVELALNGVFLEGAAVLLRPADGVMVARRGSAHAIVHAREALLVTDLAHSALQLTRVSRVDCFIAPCDRLGEGAMAAAGAMSVFNASDDALQMLGNYGAALMRGLMPMKTPELREHVMAFMVNLVNIMAQHPDQPAGAPPSHRPDDRMIAIKSDIEARLTDQGLNARQVAEQHGISLRYLQKLFSDEMLTFSDFVLQRRLERAMRLLQSPQGDHMSISAIAFAVGFGDLSYFNRTFRRRFGFPPRQARSMSRAIHNMSASPPPARN</sequence>
<accession>A0A4R2GYX9</accession>